<accession>A0A6C0AXX8</accession>
<organism evidence="1">
    <name type="scientific">viral metagenome</name>
    <dbReference type="NCBI Taxonomy" id="1070528"/>
    <lineage>
        <taxon>unclassified sequences</taxon>
        <taxon>metagenomes</taxon>
        <taxon>organismal metagenomes</taxon>
    </lineage>
</organism>
<evidence type="ECO:0008006" key="2">
    <source>
        <dbReference type="Google" id="ProtNLM"/>
    </source>
</evidence>
<evidence type="ECO:0000313" key="1">
    <source>
        <dbReference type="EMBL" id="QHS84376.1"/>
    </source>
</evidence>
<dbReference type="EMBL" id="MN738808">
    <property type="protein sequence ID" value="QHS84376.1"/>
    <property type="molecule type" value="Genomic_DNA"/>
</dbReference>
<proteinExistence type="predicted"/>
<dbReference type="AlphaFoldDB" id="A0A6C0AXX8"/>
<protein>
    <recommendedName>
        <fullName evidence="2">Glycosyl transferase family 1 domain-containing protein</fullName>
    </recommendedName>
</protein>
<sequence length="360" mass="42343">MFLILNPTNKYKGICCITHVEANFKPLMDFIINYLSKYYYIYGVWCNGYPSNLKSNLATYFTDNIFYYNSLEIIKNDFISLMQILGVKINDNYEEKYFDFIHIGRCCERKNTVGILNIMIYAANNYDKKSLLILINDQGNNQENYKNNVIDIYNKLPQVIKDKIVLIKNIPIKNDCEYCIENSLNYKQLSLLFKSTKIYIHNTIGFDEARIIGQAALSGCKILSNKNMIGHDSLRKLNNTVVEFNNTNMNEKIKEILLLSDKNNSKDLEVINKIYNENITVLEELKRYYTECNYNNIIDFESFYKLCDKKLWSLKIAAQFVQVPWYIKEKNNPTHHIMCNEQLILFKNYVNNIIISLNNN</sequence>
<name>A0A6C0AXX8_9ZZZZ</name>
<reference evidence="1" key="1">
    <citation type="journal article" date="2020" name="Nature">
        <title>Giant virus diversity and host interactions through global metagenomics.</title>
        <authorList>
            <person name="Schulz F."/>
            <person name="Roux S."/>
            <person name="Paez-Espino D."/>
            <person name="Jungbluth S."/>
            <person name="Walsh D.A."/>
            <person name="Denef V.J."/>
            <person name="McMahon K.D."/>
            <person name="Konstantinidis K.T."/>
            <person name="Eloe-Fadrosh E.A."/>
            <person name="Kyrpides N.C."/>
            <person name="Woyke T."/>
        </authorList>
    </citation>
    <scope>NUCLEOTIDE SEQUENCE</scope>
    <source>
        <strain evidence="1">GVMAG-S-ERX556022-25</strain>
    </source>
</reference>